<dbReference type="Gene3D" id="1.10.150.320">
    <property type="entry name" value="Photosystem II 12 kDa extrinsic protein"/>
    <property type="match status" value="1"/>
</dbReference>
<dbReference type="STRING" id="549386.SAMN02927923_02694"/>
<name>A0A1G5JJQ5_9HYPH</name>
<dbReference type="SUPFAM" id="SSF81585">
    <property type="entry name" value="PsbU/PolX domain-like"/>
    <property type="match status" value="1"/>
</dbReference>
<dbReference type="AlphaFoldDB" id="A0A1G5JJQ5"/>
<evidence type="ECO:0000256" key="1">
    <source>
        <dbReference type="SAM" id="MobiDB-lite"/>
    </source>
</evidence>
<protein>
    <submittedName>
        <fullName evidence="3">Helix-hairpin-helix motif-containing protein</fullName>
    </submittedName>
</protein>
<accession>A0A1G5JJQ5</accession>
<dbReference type="Proteomes" id="UP000199569">
    <property type="component" value="Unassembled WGS sequence"/>
</dbReference>
<dbReference type="EMBL" id="FMVJ01000007">
    <property type="protein sequence ID" value="SCY88613.1"/>
    <property type="molecule type" value="Genomic_DNA"/>
</dbReference>
<reference evidence="3 4" key="1">
    <citation type="submission" date="2016-10" db="EMBL/GenBank/DDBJ databases">
        <authorList>
            <person name="de Groot N.N."/>
        </authorList>
    </citation>
    <scope>NUCLEOTIDE SEQUENCE [LARGE SCALE GENOMIC DNA]</scope>
    <source>
        <strain evidence="3 4">CGMCC 1.7666</strain>
    </source>
</reference>
<feature type="transmembrane region" description="Helical" evidence="2">
    <location>
        <begin position="21"/>
        <end position="42"/>
    </location>
</feature>
<keyword evidence="2" id="KW-0472">Membrane</keyword>
<proteinExistence type="predicted"/>
<organism evidence="3 4">
    <name type="scientific">Microvirga guangxiensis</name>
    <dbReference type="NCBI Taxonomy" id="549386"/>
    <lineage>
        <taxon>Bacteria</taxon>
        <taxon>Pseudomonadati</taxon>
        <taxon>Pseudomonadota</taxon>
        <taxon>Alphaproteobacteria</taxon>
        <taxon>Hyphomicrobiales</taxon>
        <taxon>Methylobacteriaceae</taxon>
        <taxon>Microvirga</taxon>
    </lineage>
</organism>
<evidence type="ECO:0000313" key="3">
    <source>
        <dbReference type="EMBL" id="SCY88613.1"/>
    </source>
</evidence>
<feature type="compositionally biased region" description="Low complexity" evidence="1">
    <location>
        <begin position="93"/>
        <end position="123"/>
    </location>
</feature>
<evidence type="ECO:0000313" key="4">
    <source>
        <dbReference type="Proteomes" id="UP000199569"/>
    </source>
</evidence>
<gene>
    <name evidence="3" type="ORF">SAMN02927923_02694</name>
</gene>
<keyword evidence="4" id="KW-1185">Reference proteome</keyword>
<dbReference type="Pfam" id="PF12836">
    <property type="entry name" value="HHH_3"/>
    <property type="match status" value="1"/>
</dbReference>
<dbReference type="RefSeq" id="WP_244510521.1">
    <property type="nucleotide sequence ID" value="NZ_FMVJ01000007.1"/>
</dbReference>
<sequence length="216" mass="22231">MQIGNLSRAPIRSRSIAAYQLLRVFIVVVLAASGGFALSLTVEKQDTVASLDRNDGAIVLHADEPRDQAAAVQIASADSPAIIPADSGVTPPAVAEASAEGSASIDAPNSVSADHAAASSRDAPVPATGQAATAHSSPEMTGAVNVAGVAADDASDGDLVDLNKASFEELNRLRNAGALGRAIIKGRPYASVEDLVKRKVIRRSVYEKIKDQVAVR</sequence>
<evidence type="ECO:0000256" key="2">
    <source>
        <dbReference type="SAM" id="Phobius"/>
    </source>
</evidence>
<feature type="region of interest" description="Disordered" evidence="1">
    <location>
        <begin position="93"/>
        <end position="137"/>
    </location>
</feature>
<keyword evidence="2" id="KW-0812">Transmembrane</keyword>
<keyword evidence="2" id="KW-1133">Transmembrane helix</keyword>